<dbReference type="Gene3D" id="1.20.1280.50">
    <property type="match status" value="1"/>
</dbReference>
<proteinExistence type="predicted"/>
<dbReference type="Proteomes" id="UP001372338">
    <property type="component" value="Unassembled WGS sequence"/>
</dbReference>
<evidence type="ECO:0000259" key="2">
    <source>
        <dbReference type="Pfam" id="PF00646"/>
    </source>
</evidence>
<dbReference type="PANTHER" id="PTHR34145">
    <property type="entry name" value="OS02G0105600 PROTEIN"/>
    <property type="match status" value="1"/>
</dbReference>
<feature type="compositionally biased region" description="Low complexity" evidence="1">
    <location>
        <begin position="11"/>
        <end position="29"/>
    </location>
</feature>
<feature type="domain" description="At1g61320/AtMIF1 LRR" evidence="3">
    <location>
        <begin position="136"/>
        <end position="303"/>
    </location>
</feature>
<evidence type="ECO:0000313" key="4">
    <source>
        <dbReference type="EMBL" id="KAK7255545.1"/>
    </source>
</evidence>
<dbReference type="EMBL" id="JAYWIO010000006">
    <property type="protein sequence ID" value="KAK7255545.1"/>
    <property type="molecule type" value="Genomic_DNA"/>
</dbReference>
<dbReference type="InterPro" id="IPR001810">
    <property type="entry name" value="F-box_dom"/>
</dbReference>
<dbReference type="InterPro" id="IPR053772">
    <property type="entry name" value="At1g61320/At1g61330-like"/>
</dbReference>
<reference evidence="4 5" key="1">
    <citation type="submission" date="2024-01" db="EMBL/GenBank/DDBJ databases">
        <title>The genomes of 5 underutilized Papilionoideae crops provide insights into root nodulation and disease resistanc.</title>
        <authorList>
            <person name="Yuan L."/>
        </authorList>
    </citation>
    <scope>NUCLEOTIDE SEQUENCE [LARGE SCALE GENOMIC DNA]</scope>
    <source>
        <strain evidence="4">ZHUSHIDOU_FW_LH</strain>
        <tissue evidence="4">Leaf</tissue>
    </source>
</reference>
<dbReference type="Gene3D" id="3.80.10.10">
    <property type="entry name" value="Ribonuclease Inhibitor"/>
    <property type="match status" value="1"/>
</dbReference>
<comment type="caution">
    <text evidence="4">The sequence shown here is derived from an EMBL/GenBank/DDBJ whole genome shotgun (WGS) entry which is preliminary data.</text>
</comment>
<protein>
    <recommendedName>
        <fullName evidence="6">F-box domain-containing protein</fullName>
    </recommendedName>
</protein>
<keyword evidence="5" id="KW-1185">Reference proteome</keyword>
<evidence type="ECO:0000259" key="3">
    <source>
        <dbReference type="Pfam" id="PF23622"/>
    </source>
</evidence>
<feature type="domain" description="F-box" evidence="2">
    <location>
        <begin position="45"/>
        <end position="85"/>
    </location>
</feature>
<evidence type="ECO:0008006" key="6">
    <source>
        <dbReference type="Google" id="ProtNLM"/>
    </source>
</evidence>
<evidence type="ECO:0000313" key="5">
    <source>
        <dbReference type="Proteomes" id="UP001372338"/>
    </source>
</evidence>
<dbReference type="Pfam" id="PF23622">
    <property type="entry name" value="LRR_At1g61320_AtMIF1"/>
    <property type="match status" value="1"/>
</dbReference>
<name>A0AAN9EFT8_CROPI</name>
<dbReference type="InterPro" id="IPR055357">
    <property type="entry name" value="LRR_At1g61320_AtMIF1"/>
</dbReference>
<feature type="compositionally biased region" description="Basic and acidic residues" evidence="1">
    <location>
        <begin position="1"/>
        <end position="10"/>
    </location>
</feature>
<dbReference type="InterPro" id="IPR036047">
    <property type="entry name" value="F-box-like_dom_sf"/>
</dbReference>
<organism evidence="4 5">
    <name type="scientific">Crotalaria pallida</name>
    <name type="common">Smooth rattlebox</name>
    <name type="synonym">Crotalaria striata</name>
    <dbReference type="NCBI Taxonomy" id="3830"/>
    <lineage>
        <taxon>Eukaryota</taxon>
        <taxon>Viridiplantae</taxon>
        <taxon>Streptophyta</taxon>
        <taxon>Embryophyta</taxon>
        <taxon>Tracheophyta</taxon>
        <taxon>Spermatophyta</taxon>
        <taxon>Magnoliopsida</taxon>
        <taxon>eudicotyledons</taxon>
        <taxon>Gunneridae</taxon>
        <taxon>Pentapetalae</taxon>
        <taxon>rosids</taxon>
        <taxon>fabids</taxon>
        <taxon>Fabales</taxon>
        <taxon>Fabaceae</taxon>
        <taxon>Papilionoideae</taxon>
        <taxon>50 kb inversion clade</taxon>
        <taxon>genistoids sensu lato</taxon>
        <taxon>core genistoids</taxon>
        <taxon>Crotalarieae</taxon>
        <taxon>Crotalaria</taxon>
    </lineage>
</organism>
<feature type="region of interest" description="Disordered" evidence="1">
    <location>
        <begin position="1"/>
        <end position="32"/>
    </location>
</feature>
<dbReference type="SUPFAM" id="SSF52047">
    <property type="entry name" value="RNI-like"/>
    <property type="match status" value="1"/>
</dbReference>
<evidence type="ECO:0000256" key="1">
    <source>
        <dbReference type="SAM" id="MobiDB-lite"/>
    </source>
</evidence>
<dbReference type="Pfam" id="PF00646">
    <property type="entry name" value="F-box"/>
    <property type="match status" value="1"/>
</dbReference>
<dbReference type="InterPro" id="IPR032675">
    <property type="entry name" value="LRR_dom_sf"/>
</dbReference>
<sequence>MAHSDSDNRVSKQSKPSPPTSTSSSTSSSYHNISNTPVTHNMDWISHLPQSILHDILSRLPEEDAARTSLLSKAWHDTWSTFPLLVFNESRFEMAEVPDGADMQLRKAMFLLNRYKFCNWVGNILLSFQCKQLPINKFKLVFKSLPPPDLLPTVNHWIKFVCDSGVEELELRVSDYVQQIETGVKLAYHEFAWLPLCVLEANSLIKLELSWYFRVDRTFLNSPIKFASLQVLSLSHIYFGDGQMIHYLIYSCPLIENLELNRCYGVKSVSIRGLPKLKKVYIVGVEEVDVDAPGLEDLCFSGFQTFICCKINMDRCRNLRELSLSDVNSIIITDQWLVELFQKFPLLDTLVLEGFSMSDFIHISSNQLKVLKLCNCQDLDEIEIVAPNLFKCTYHCDGSIIPSISILDCSIQFVLEVVFFVDFLLDLDYLRTFLQVIPKHIPVSLFLGFGDDSTVEFDPFLLERCHRASPSIKHLTLCAVSDAKEWCLLLVSRVFWSCRPSVVSFNLGVNKTLVKIFCEKLMGRKENDCCSYSEAKCWWHFLEGVKVSSSFMEHNVDDDIKTLLEAFPILSSEEEEEISLFKVGHIKFMLEWQSNCKSNTR</sequence>
<dbReference type="SUPFAM" id="SSF81383">
    <property type="entry name" value="F-box domain"/>
    <property type="match status" value="1"/>
</dbReference>
<gene>
    <name evidence="4" type="ORF">RIF29_28958</name>
</gene>
<accession>A0AAN9EFT8</accession>
<dbReference type="AlphaFoldDB" id="A0AAN9EFT8"/>